<dbReference type="PROSITE" id="PS50109">
    <property type="entry name" value="HIS_KIN"/>
    <property type="match status" value="1"/>
</dbReference>
<dbReference type="EMBL" id="CP016027">
    <property type="protein sequence ID" value="ANJ68309.1"/>
    <property type="molecule type" value="Genomic_DNA"/>
</dbReference>
<dbReference type="InterPro" id="IPR003594">
    <property type="entry name" value="HATPase_dom"/>
</dbReference>
<evidence type="ECO:0000256" key="5">
    <source>
        <dbReference type="ARBA" id="ARBA00022777"/>
    </source>
</evidence>
<dbReference type="Proteomes" id="UP000078596">
    <property type="component" value="Chromosome"/>
</dbReference>
<keyword evidence="5" id="KW-0418">Kinase</keyword>
<dbReference type="SMART" id="SM00387">
    <property type="entry name" value="HATPase_c"/>
    <property type="match status" value="1"/>
</dbReference>
<evidence type="ECO:0000256" key="3">
    <source>
        <dbReference type="ARBA" id="ARBA00022553"/>
    </source>
</evidence>
<dbReference type="KEGG" id="haz:A9404_05680"/>
<sequence length="483" mass="53448">MEQSPDSIMITNLQGIIEFVNPAFTQISGYTAEEVINRTPRMLQSGLTPEETYRSLWQSLARGEIWRGEFVNRRKDGLYSIESATISPLRQADGKVTHYVSVQKDITELKRTLSELIASRNRLQLAQEAAGFGIFDRDIASGRLEWDARARAICGVDLDTPINFTTFLDLVHPDDRSKIHAAIERAMKPDQGNGVYRVEYRIINPKTGEERTLMANGQTFFEGGRPTRIVGTIQDISQQRAMEAELKNRRRAMDRLVDQQVAAQTASAIAHEINQPLASISAYSEAAINMLRAGHLDKLEHALLGAAAQSQKAGQALHELLEFLQDGEIILEPTDLNEVIHEALAEVEDSGYTDFHTAVELMPDLKPVMANRLQLQKVLINLVMNGVDAMREAGISPAHITIRVRTMIDDGMAMTTIQDSGPGVSAETAKRIFNPFFTTKTNGIGLGLAISRALIEAQGGRLWVDIEAGERGAVFHFTLPFAS</sequence>
<dbReference type="STRING" id="1860122.A9404_05680"/>
<dbReference type="InterPro" id="IPR003661">
    <property type="entry name" value="HisK_dim/P_dom"/>
</dbReference>
<dbReference type="InterPro" id="IPR035965">
    <property type="entry name" value="PAS-like_dom_sf"/>
</dbReference>
<dbReference type="InterPro" id="IPR004358">
    <property type="entry name" value="Sig_transdc_His_kin-like_C"/>
</dbReference>
<name>A0A191ZK95_9GAMM</name>
<dbReference type="NCBIfam" id="TIGR00229">
    <property type="entry name" value="sensory_box"/>
    <property type="match status" value="2"/>
</dbReference>
<dbReference type="Pfam" id="PF02518">
    <property type="entry name" value="HATPase_c"/>
    <property type="match status" value="1"/>
</dbReference>
<dbReference type="InterPro" id="IPR000014">
    <property type="entry name" value="PAS"/>
</dbReference>
<dbReference type="CDD" id="cd00082">
    <property type="entry name" value="HisKA"/>
    <property type="match status" value="1"/>
</dbReference>
<dbReference type="Gene3D" id="3.30.565.10">
    <property type="entry name" value="Histidine kinase-like ATPase, C-terminal domain"/>
    <property type="match status" value="1"/>
</dbReference>
<dbReference type="PANTHER" id="PTHR43304:SF1">
    <property type="entry name" value="PAC DOMAIN-CONTAINING PROTEIN"/>
    <property type="match status" value="1"/>
</dbReference>
<dbReference type="InterPro" id="IPR005467">
    <property type="entry name" value="His_kinase_dom"/>
</dbReference>
<dbReference type="SUPFAM" id="SSF47384">
    <property type="entry name" value="Homodimeric domain of signal transducing histidine kinase"/>
    <property type="match status" value="1"/>
</dbReference>
<dbReference type="CDD" id="cd00130">
    <property type="entry name" value="PAS"/>
    <property type="match status" value="2"/>
</dbReference>
<feature type="domain" description="PAS" evidence="7">
    <location>
        <begin position="1"/>
        <end position="51"/>
    </location>
</feature>
<dbReference type="Pfam" id="PF13426">
    <property type="entry name" value="PAS_9"/>
    <property type="match status" value="1"/>
</dbReference>
<feature type="domain" description="Histidine kinase" evidence="6">
    <location>
        <begin position="268"/>
        <end position="483"/>
    </location>
</feature>
<dbReference type="PANTHER" id="PTHR43304">
    <property type="entry name" value="PHYTOCHROME-LIKE PROTEIN CPH1"/>
    <property type="match status" value="1"/>
</dbReference>
<evidence type="ECO:0000256" key="2">
    <source>
        <dbReference type="ARBA" id="ARBA00012438"/>
    </source>
</evidence>
<keyword evidence="10" id="KW-1185">Reference proteome</keyword>
<gene>
    <name evidence="9" type="ORF">A9404_05680</name>
</gene>
<feature type="domain" description="PAC" evidence="8">
    <location>
        <begin position="66"/>
        <end position="118"/>
    </location>
</feature>
<feature type="domain" description="PAS" evidence="7">
    <location>
        <begin position="119"/>
        <end position="190"/>
    </location>
</feature>
<evidence type="ECO:0000313" key="10">
    <source>
        <dbReference type="Proteomes" id="UP000078596"/>
    </source>
</evidence>
<dbReference type="SMART" id="SM00086">
    <property type="entry name" value="PAC"/>
    <property type="match status" value="2"/>
</dbReference>
<evidence type="ECO:0000259" key="8">
    <source>
        <dbReference type="PROSITE" id="PS50113"/>
    </source>
</evidence>
<dbReference type="AlphaFoldDB" id="A0A191ZK95"/>
<dbReference type="Pfam" id="PF08447">
    <property type="entry name" value="PAS_3"/>
    <property type="match status" value="1"/>
</dbReference>
<dbReference type="InterPro" id="IPR052162">
    <property type="entry name" value="Sensor_kinase/Photoreceptor"/>
</dbReference>
<evidence type="ECO:0000256" key="1">
    <source>
        <dbReference type="ARBA" id="ARBA00000085"/>
    </source>
</evidence>
<dbReference type="Gene3D" id="3.30.450.20">
    <property type="entry name" value="PAS domain"/>
    <property type="match status" value="2"/>
</dbReference>
<protein>
    <recommendedName>
        <fullName evidence="2">histidine kinase</fullName>
        <ecNumber evidence="2">2.7.13.3</ecNumber>
    </recommendedName>
</protein>
<dbReference type="Gene3D" id="1.10.287.130">
    <property type="match status" value="1"/>
</dbReference>
<reference evidence="9 10" key="1">
    <citation type="submission" date="2016-06" db="EMBL/GenBank/DDBJ databases">
        <title>Insight into the functional genes involving in sulfur oxidation in Pearl River water.</title>
        <authorList>
            <person name="Luo J."/>
            <person name="Tan X."/>
            <person name="Lin W."/>
        </authorList>
    </citation>
    <scope>NUCLEOTIDE SEQUENCE [LARGE SCALE GENOMIC DNA]</scope>
    <source>
        <strain evidence="9 10">LS2</strain>
    </source>
</reference>
<evidence type="ECO:0000256" key="4">
    <source>
        <dbReference type="ARBA" id="ARBA00022679"/>
    </source>
</evidence>
<dbReference type="InterPro" id="IPR013655">
    <property type="entry name" value="PAS_fold_3"/>
</dbReference>
<evidence type="ECO:0000313" key="9">
    <source>
        <dbReference type="EMBL" id="ANJ68309.1"/>
    </source>
</evidence>
<dbReference type="EC" id="2.7.13.3" evidence="2"/>
<dbReference type="PROSITE" id="PS50112">
    <property type="entry name" value="PAS"/>
    <property type="match status" value="2"/>
</dbReference>
<dbReference type="InterPro" id="IPR036890">
    <property type="entry name" value="HATPase_C_sf"/>
</dbReference>
<keyword evidence="3" id="KW-0597">Phosphoprotein</keyword>
<dbReference type="InterPro" id="IPR036097">
    <property type="entry name" value="HisK_dim/P_sf"/>
</dbReference>
<comment type="catalytic activity">
    <reaction evidence="1">
        <text>ATP + protein L-histidine = ADP + protein N-phospho-L-histidine.</text>
        <dbReference type="EC" id="2.7.13.3"/>
    </reaction>
</comment>
<dbReference type="SUPFAM" id="SSF55874">
    <property type="entry name" value="ATPase domain of HSP90 chaperone/DNA topoisomerase II/histidine kinase"/>
    <property type="match status" value="1"/>
</dbReference>
<dbReference type="InterPro" id="IPR000700">
    <property type="entry name" value="PAS-assoc_C"/>
</dbReference>
<dbReference type="InterPro" id="IPR001610">
    <property type="entry name" value="PAC"/>
</dbReference>
<dbReference type="PRINTS" id="PR00344">
    <property type="entry name" value="BCTRLSENSOR"/>
</dbReference>
<keyword evidence="4" id="KW-0808">Transferase</keyword>
<feature type="domain" description="PAC" evidence="8">
    <location>
        <begin position="196"/>
        <end position="248"/>
    </location>
</feature>
<dbReference type="SUPFAM" id="SSF55785">
    <property type="entry name" value="PYP-like sensor domain (PAS domain)"/>
    <property type="match status" value="2"/>
</dbReference>
<evidence type="ECO:0000259" key="7">
    <source>
        <dbReference type="PROSITE" id="PS50112"/>
    </source>
</evidence>
<organism evidence="9 10">
    <name type="scientific">Halothiobacillus diazotrophicus</name>
    <dbReference type="NCBI Taxonomy" id="1860122"/>
    <lineage>
        <taxon>Bacteria</taxon>
        <taxon>Pseudomonadati</taxon>
        <taxon>Pseudomonadota</taxon>
        <taxon>Gammaproteobacteria</taxon>
        <taxon>Chromatiales</taxon>
        <taxon>Halothiobacillaceae</taxon>
        <taxon>Halothiobacillus</taxon>
    </lineage>
</organism>
<proteinExistence type="predicted"/>
<accession>A0A191ZK95</accession>
<dbReference type="GO" id="GO:0000155">
    <property type="term" value="F:phosphorelay sensor kinase activity"/>
    <property type="evidence" value="ECO:0007669"/>
    <property type="project" value="InterPro"/>
</dbReference>
<dbReference type="SMART" id="SM00091">
    <property type="entry name" value="PAS"/>
    <property type="match status" value="2"/>
</dbReference>
<dbReference type="PROSITE" id="PS50113">
    <property type="entry name" value="PAC"/>
    <property type="match status" value="2"/>
</dbReference>
<dbReference type="Gene3D" id="2.10.70.100">
    <property type="match status" value="1"/>
</dbReference>
<evidence type="ECO:0000259" key="6">
    <source>
        <dbReference type="PROSITE" id="PS50109"/>
    </source>
</evidence>